<reference evidence="3" key="1">
    <citation type="submission" date="2016-11" db="EMBL/GenBank/DDBJ databases">
        <authorList>
            <person name="Varghese N."/>
            <person name="Submissions S."/>
        </authorList>
    </citation>
    <scope>NUCLEOTIDE SEQUENCE [LARGE SCALE GENOMIC DNA]</scope>
    <source>
        <strain evidence="3">DSM 18095</strain>
    </source>
</reference>
<feature type="domain" description="AbiEi antitoxin N-terminal" evidence="1">
    <location>
        <begin position="8"/>
        <end position="52"/>
    </location>
</feature>
<accession>A0A1M4UAI9</accession>
<evidence type="ECO:0000313" key="2">
    <source>
        <dbReference type="EMBL" id="SHE53745.1"/>
    </source>
</evidence>
<dbReference type="RefSeq" id="WP_200778130.1">
    <property type="nucleotide sequence ID" value="NZ_FQTY01000003.1"/>
</dbReference>
<organism evidence="2 3">
    <name type="scientific">Tissierella praeacuta DSM 18095</name>
    <dbReference type="NCBI Taxonomy" id="1123404"/>
    <lineage>
        <taxon>Bacteria</taxon>
        <taxon>Bacillati</taxon>
        <taxon>Bacillota</taxon>
        <taxon>Tissierellia</taxon>
        <taxon>Tissierellales</taxon>
        <taxon>Tissierellaceae</taxon>
        <taxon>Tissierella</taxon>
    </lineage>
</organism>
<dbReference type="AlphaFoldDB" id="A0A1M4UAI9"/>
<dbReference type="EMBL" id="FQTY01000003">
    <property type="protein sequence ID" value="SHE53745.1"/>
    <property type="molecule type" value="Genomic_DNA"/>
</dbReference>
<dbReference type="Pfam" id="PF13338">
    <property type="entry name" value="AbiEi_4"/>
    <property type="match status" value="1"/>
</dbReference>
<name>A0A1M4UAI9_9FIRM</name>
<protein>
    <submittedName>
        <fullName evidence="2">Transcriptional regulator, AbiEi antitoxin, Type IV TA system</fullName>
    </submittedName>
</protein>
<gene>
    <name evidence="2" type="ORF">SAMN02745784_00980</name>
</gene>
<dbReference type="GeneID" id="90996191"/>
<proteinExistence type="predicted"/>
<dbReference type="Proteomes" id="UP000184114">
    <property type="component" value="Unassembled WGS sequence"/>
</dbReference>
<sequence length="197" mass="23266">MDKKYLYKAFKNNGGILRTYQLNELGFYSRQINKLIENGDIVKIKRGFYELTGNIYPEEVVIARLFPNAVIFLESALMVYEYTDRIPSSWQIAVDRNSEKNQYKIDYPLIDVFYMESKLLDVGVDINQIEGVDVKIFNRDRTICDVLRHESKIEREVFSNAIQRYVKDPKKDIKKLLEYSKVLNLKNKVQTYIGVWL</sequence>
<evidence type="ECO:0000259" key="1">
    <source>
        <dbReference type="Pfam" id="PF13338"/>
    </source>
</evidence>
<keyword evidence="3" id="KW-1185">Reference proteome</keyword>
<evidence type="ECO:0000313" key="3">
    <source>
        <dbReference type="Proteomes" id="UP000184114"/>
    </source>
</evidence>
<dbReference type="InterPro" id="IPR025159">
    <property type="entry name" value="AbiEi_N"/>
</dbReference>